<feature type="chain" id="PRO_5045654716" evidence="1">
    <location>
        <begin position="29"/>
        <end position="128"/>
    </location>
</feature>
<gene>
    <name evidence="2" type="ORF">ACFSJD_11480</name>
</gene>
<dbReference type="RefSeq" id="WP_344720201.1">
    <property type="nucleotide sequence ID" value="NZ_BAAAUS010000006.1"/>
</dbReference>
<keyword evidence="3" id="KW-1185">Reference proteome</keyword>
<evidence type="ECO:0000313" key="2">
    <source>
        <dbReference type="EMBL" id="MFD1518114.1"/>
    </source>
</evidence>
<comment type="caution">
    <text evidence="2">The sequence shown here is derived from an EMBL/GenBank/DDBJ whole genome shotgun (WGS) entry which is preliminary data.</text>
</comment>
<dbReference type="EMBL" id="JBHUCO010000012">
    <property type="protein sequence ID" value="MFD1518114.1"/>
    <property type="molecule type" value="Genomic_DNA"/>
</dbReference>
<evidence type="ECO:0000256" key="1">
    <source>
        <dbReference type="SAM" id="SignalP"/>
    </source>
</evidence>
<proteinExistence type="predicted"/>
<name>A0ABW4EVZ8_9PSEU</name>
<protein>
    <submittedName>
        <fullName evidence="2">Uncharacterized protein</fullName>
    </submittedName>
</protein>
<feature type="signal peptide" evidence="1">
    <location>
        <begin position="1"/>
        <end position="28"/>
    </location>
</feature>
<sequence>MLRKFALSLAALGAVGAAALGGVGVAQAAPATPVAHPVAAPAGGILDSGINFSEPKGSQGIGGDGGECITVTLPTTGSLQHFDGTLTFWTGSDCKRGKSLVVDKNEANLTKLGFGKTKSIFIGDNHRR</sequence>
<organism evidence="2 3">
    <name type="scientific">Pseudonocardia yunnanensis</name>
    <dbReference type="NCBI Taxonomy" id="58107"/>
    <lineage>
        <taxon>Bacteria</taxon>
        <taxon>Bacillati</taxon>
        <taxon>Actinomycetota</taxon>
        <taxon>Actinomycetes</taxon>
        <taxon>Pseudonocardiales</taxon>
        <taxon>Pseudonocardiaceae</taxon>
        <taxon>Pseudonocardia</taxon>
    </lineage>
</organism>
<keyword evidence="1" id="KW-0732">Signal</keyword>
<reference evidence="3" key="1">
    <citation type="journal article" date="2019" name="Int. J. Syst. Evol. Microbiol.">
        <title>The Global Catalogue of Microorganisms (GCM) 10K type strain sequencing project: providing services to taxonomists for standard genome sequencing and annotation.</title>
        <authorList>
            <consortium name="The Broad Institute Genomics Platform"/>
            <consortium name="The Broad Institute Genome Sequencing Center for Infectious Disease"/>
            <person name="Wu L."/>
            <person name="Ma J."/>
        </authorList>
    </citation>
    <scope>NUCLEOTIDE SEQUENCE [LARGE SCALE GENOMIC DNA]</scope>
    <source>
        <strain evidence="3">CCM 7043</strain>
    </source>
</reference>
<accession>A0ABW4EVZ8</accession>
<evidence type="ECO:0000313" key="3">
    <source>
        <dbReference type="Proteomes" id="UP001597114"/>
    </source>
</evidence>
<dbReference type="Proteomes" id="UP001597114">
    <property type="component" value="Unassembled WGS sequence"/>
</dbReference>